<dbReference type="Proteomes" id="UP000237947">
    <property type="component" value="Chromosome"/>
</dbReference>
<organism evidence="2 3">
    <name type="scientific">Fastidiosipila sanguinis</name>
    <dbReference type="NCBI Taxonomy" id="236753"/>
    <lineage>
        <taxon>Bacteria</taxon>
        <taxon>Bacillati</taxon>
        <taxon>Bacillota</taxon>
        <taxon>Clostridia</taxon>
        <taxon>Eubacteriales</taxon>
        <taxon>Oscillospiraceae</taxon>
        <taxon>Fastidiosipila</taxon>
    </lineage>
</organism>
<gene>
    <name evidence="2" type="ORF">C5Q98_04825</name>
</gene>
<dbReference type="OrthoDB" id="9800516at2"/>
<protein>
    <submittedName>
        <fullName evidence="2">DJ-1 family protein</fullName>
    </submittedName>
</protein>
<dbReference type="GO" id="GO:0005737">
    <property type="term" value="C:cytoplasm"/>
    <property type="evidence" value="ECO:0007669"/>
    <property type="project" value="TreeGrafter"/>
</dbReference>
<sequence>MKKVAVFLAHGTEEGEAIIQIDLLRRAGIEVKTFSIEEGLEITSAHDITILANDHIDSIKPEEFDMLFVPGGAKGVERMYESKKLSEVLIDFAKTDSLMSAVCAAPTVLGKLGLLDSEVATCAPNWESGLGEATHKAESVVVSGKFITGQGLGASIPLALACIEALLNKDEADKVAKAICYKA</sequence>
<dbReference type="PANTHER" id="PTHR48094">
    <property type="entry name" value="PROTEIN/NUCLEIC ACID DEGLYCASE DJ-1-RELATED"/>
    <property type="match status" value="1"/>
</dbReference>
<dbReference type="PANTHER" id="PTHR48094:SF12">
    <property type="entry name" value="PARKINSON DISEASE PROTEIN 7 HOMOLOG"/>
    <property type="match status" value="1"/>
</dbReference>
<dbReference type="InterPro" id="IPR050325">
    <property type="entry name" value="Prot/Nucl_acid_deglycase"/>
</dbReference>
<dbReference type="Pfam" id="PF01965">
    <property type="entry name" value="DJ-1_PfpI"/>
    <property type="match status" value="1"/>
</dbReference>
<dbReference type="EMBL" id="CP027226">
    <property type="protein sequence ID" value="AVM42583.1"/>
    <property type="molecule type" value="Genomic_DNA"/>
</dbReference>
<dbReference type="Gene3D" id="3.40.50.880">
    <property type="match status" value="1"/>
</dbReference>
<dbReference type="InterPro" id="IPR029062">
    <property type="entry name" value="Class_I_gatase-like"/>
</dbReference>
<keyword evidence="3" id="KW-1185">Reference proteome</keyword>
<dbReference type="NCBIfam" id="TIGR01383">
    <property type="entry name" value="not_thiJ"/>
    <property type="match status" value="1"/>
</dbReference>
<accession>A0A2S0KNI3</accession>
<dbReference type="KEGG" id="fsa:C5Q98_04825"/>
<dbReference type="AlphaFoldDB" id="A0A2S0KNI3"/>
<dbReference type="RefSeq" id="WP_106012537.1">
    <property type="nucleotide sequence ID" value="NZ_CP027226.1"/>
</dbReference>
<evidence type="ECO:0000313" key="3">
    <source>
        <dbReference type="Proteomes" id="UP000237947"/>
    </source>
</evidence>
<dbReference type="InterPro" id="IPR002818">
    <property type="entry name" value="DJ-1/PfpI"/>
</dbReference>
<evidence type="ECO:0000259" key="1">
    <source>
        <dbReference type="Pfam" id="PF01965"/>
    </source>
</evidence>
<name>A0A2S0KNI3_9FIRM</name>
<dbReference type="InterPro" id="IPR006287">
    <property type="entry name" value="DJ-1"/>
</dbReference>
<dbReference type="SUPFAM" id="SSF52317">
    <property type="entry name" value="Class I glutamine amidotransferase-like"/>
    <property type="match status" value="1"/>
</dbReference>
<dbReference type="CDD" id="cd03135">
    <property type="entry name" value="GATase1_DJ-1"/>
    <property type="match status" value="1"/>
</dbReference>
<feature type="domain" description="DJ-1/PfpI" evidence="1">
    <location>
        <begin position="2"/>
        <end position="164"/>
    </location>
</feature>
<reference evidence="3" key="1">
    <citation type="submission" date="2018-02" db="EMBL/GenBank/DDBJ databases">
        <authorList>
            <person name="Holder M.E."/>
            <person name="Ajami N.J."/>
            <person name="Petrosino J.F."/>
        </authorList>
    </citation>
    <scope>NUCLEOTIDE SEQUENCE [LARGE SCALE GENOMIC DNA]</scope>
    <source>
        <strain evidence="3">CCUG 47711</strain>
    </source>
</reference>
<proteinExistence type="predicted"/>
<evidence type="ECO:0000313" key="2">
    <source>
        <dbReference type="EMBL" id="AVM42583.1"/>
    </source>
</evidence>